<reference evidence="3" key="1">
    <citation type="submission" date="2020-07" db="EMBL/GenBank/DDBJ databases">
        <title>Vallitalea pronyensis genome.</title>
        <authorList>
            <person name="Postec A."/>
        </authorList>
    </citation>
    <scope>NUCLEOTIDE SEQUENCE</scope>
    <source>
        <strain evidence="3">FatNI3</strain>
    </source>
</reference>
<keyword evidence="4" id="KW-1185">Reference proteome</keyword>
<feature type="transmembrane region" description="Helical" evidence="2">
    <location>
        <begin position="30"/>
        <end position="54"/>
    </location>
</feature>
<protein>
    <submittedName>
        <fullName evidence="3">MFS transporter</fullName>
    </submittedName>
</protein>
<organism evidence="3 4">
    <name type="scientific">Vallitalea pronyensis</name>
    <dbReference type="NCBI Taxonomy" id="1348613"/>
    <lineage>
        <taxon>Bacteria</taxon>
        <taxon>Bacillati</taxon>
        <taxon>Bacillota</taxon>
        <taxon>Clostridia</taxon>
        <taxon>Lachnospirales</taxon>
        <taxon>Vallitaleaceae</taxon>
        <taxon>Vallitalea</taxon>
    </lineage>
</organism>
<proteinExistence type="predicted"/>
<feature type="transmembrane region" description="Helical" evidence="2">
    <location>
        <begin position="413"/>
        <end position="433"/>
    </location>
</feature>
<feature type="transmembrane region" description="Helical" evidence="2">
    <location>
        <begin position="66"/>
        <end position="86"/>
    </location>
</feature>
<dbReference type="Pfam" id="PF07690">
    <property type="entry name" value="MFS_1"/>
    <property type="match status" value="1"/>
</dbReference>
<dbReference type="SUPFAM" id="SSF103473">
    <property type="entry name" value="MFS general substrate transporter"/>
    <property type="match status" value="1"/>
</dbReference>
<sequence length="443" mass="49477">MSSFVLNIFKKKGSRQMVDKNDSLHRSRQFFILEGVTGIGQFSLTSGAFLAGFIHMLKGSDQINGMIAVIPAMAGVFQIFSSLIFEKMTKRKHTMVKMAIGLRSILALVYFIPMLMMPLGLGLEAFVLCFIIAYTINALNTPALVNWLVELTPLSIRGQYLAYREKISLLVTAMLTIGLGKVLDYTRDAGNDMIGFGIVGLIVIVFSILNIYALIHIQEPSEHVPNHYKLKEVVTTPIKSPSFKRIILLFIIWNFALQIGGPFITVYMVTHLKLQYTYMMSLSVITTLVRVAISGYWGRMADKKSWFLSTKWSVGILAVVHFLWGFVTDGNYHVLVPILHVCSGIAWGGIGISLFNMQFLFAKKEGRTMYIGLNAAIGGIASGVAVWIGGQMIKLLENQSFMLFNIPIGNLQMTFFISGLLLFICPIFVKLFIEHQQVEQEDG</sequence>
<name>A0A8J8MJ25_9FIRM</name>
<keyword evidence="2" id="KW-0812">Transmembrane</keyword>
<dbReference type="PANTHER" id="PTHR23526:SF2">
    <property type="entry name" value="MAJOR FACILITATOR SUPERFAMILY (MFS) PROFILE DOMAIN-CONTAINING PROTEIN"/>
    <property type="match status" value="1"/>
</dbReference>
<feature type="transmembrane region" description="Helical" evidence="2">
    <location>
        <begin position="246"/>
        <end position="269"/>
    </location>
</feature>
<dbReference type="InterPro" id="IPR052528">
    <property type="entry name" value="Sugar_transport-like"/>
</dbReference>
<feature type="transmembrane region" description="Helical" evidence="2">
    <location>
        <begin position="194"/>
        <end position="215"/>
    </location>
</feature>
<accession>A0A8J8MJ25</accession>
<evidence type="ECO:0000313" key="3">
    <source>
        <dbReference type="EMBL" id="QUI22590.1"/>
    </source>
</evidence>
<evidence type="ECO:0000256" key="2">
    <source>
        <dbReference type="SAM" id="Phobius"/>
    </source>
</evidence>
<dbReference type="GO" id="GO:0005886">
    <property type="term" value="C:plasma membrane"/>
    <property type="evidence" value="ECO:0007669"/>
    <property type="project" value="UniProtKB-SubCell"/>
</dbReference>
<feature type="transmembrane region" description="Helical" evidence="2">
    <location>
        <begin position="332"/>
        <end position="357"/>
    </location>
</feature>
<evidence type="ECO:0000313" key="4">
    <source>
        <dbReference type="Proteomes" id="UP000683246"/>
    </source>
</evidence>
<dbReference type="GO" id="GO:0022857">
    <property type="term" value="F:transmembrane transporter activity"/>
    <property type="evidence" value="ECO:0007669"/>
    <property type="project" value="InterPro"/>
</dbReference>
<feature type="transmembrane region" description="Helical" evidence="2">
    <location>
        <begin position="305"/>
        <end position="326"/>
    </location>
</feature>
<dbReference type="PANTHER" id="PTHR23526">
    <property type="entry name" value="INTEGRAL MEMBRANE TRANSPORT PROTEIN-RELATED"/>
    <property type="match status" value="1"/>
</dbReference>
<keyword evidence="2" id="KW-0472">Membrane</keyword>
<keyword evidence="2" id="KW-1133">Transmembrane helix</keyword>
<dbReference type="KEGG" id="vpy:HZI73_09880"/>
<feature type="transmembrane region" description="Helical" evidence="2">
    <location>
        <begin position="125"/>
        <end position="149"/>
    </location>
</feature>
<feature type="transmembrane region" description="Helical" evidence="2">
    <location>
        <begin position="161"/>
        <end position="182"/>
    </location>
</feature>
<dbReference type="InterPro" id="IPR011701">
    <property type="entry name" value="MFS"/>
</dbReference>
<feature type="transmembrane region" description="Helical" evidence="2">
    <location>
        <begin position="98"/>
        <end position="119"/>
    </location>
</feature>
<dbReference type="Gene3D" id="1.20.1250.20">
    <property type="entry name" value="MFS general substrate transporter like domains"/>
    <property type="match status" value="1"/>
</dbReference>
<comment type="subcellular location">
    <subcellularLocation>
        <location evidence="1">Cell membrane</location>
        <topology evidence="1">Multi-pass membrane protein</topology>
    </subcellularLocation>
</comment>
<dbReference type="EMBL" id="CP058649">
    <property type="protein sequence ID" value="QUI22590.1"/>
    <property type="molecule type" value="Genomic_DNA"/>
</dbReference>
<evidence type="ECO:0000256" key="1">
    <source>
        <dbReference type="ARBA" id="ARBA00004651"/>
    </source>
</evidence>
<gene>
    <name evidence="3" type="ORF">HZI73_09880</name>
</gene>
<feature type="transmembrane region" description="Helical" evidence="2">
    <location>
        <begin position="275"/>
        <end position="293"/>
    </location>
</feature>
<dbReference type="RefSeq" id="WP_212698080.1">
    <property type="nucleotide sequence ID" value="NZ_CP058649.1"/>
</dbReference>
<dbReference type="AlphaFoldDB" id="A0A8J8MJ25"/>
<dbReference type="Proteomes" id="UP000683246">
    <property type="component" value="Chromosome"/>
</dbReference>
<dbReference type="InterPro" id="IPR036259">
    <property type="entry name" value="MFS_trans_sf"/>
</dbReference>
<feature type="transmembrane region" description="Helical" evidence="2">
    <location>
        <begin position="369"/>
        <end position="393"/>
    </location>
</feature>